<evidence type="ECO:0000313" key="2">
    <source>
        <dbReference type="Proteomes" id="UP000193642"/>
    </source>
</evidence>
<protein>
    <submittedName>
        <fullName evidence="1">Uncharacterized protein</fullName>
    </submittedName>
</protein>
<gene>
    <name evidence="1" type="ORF">BCR33DRAFT_747520</name>
</gene>
<reference evidence="1 2" key="1">
    <citation type="submission" date="2016-07" db="EMBL/GenBank/DDBJ databases">
        <title>Pervasive Adenine N6-methylation of Active Genes in Fungi.</title>
        <authorList>
            <consortium name="DOE Joint Genome Institute"/>
            <person name="Mondo S.J."/>
            <person name="Dannebaum R.O."/>
            <person name="Kuo R.C."/>
            <person name="Labutti K."/>
            <person name="Haridas S."/>
            <person name="Kuo A."/>
            <person name="Salamov A."/>
            <person name="Ahrendt S.R."/>
            <person name="Lipzen A."/>
            <person name="Sullivan W."/>
            <person name="Andreopoulos W.B."/>
            <person name="Clum A."/>
            <person name="Lindquist E."/>
            <person name="Daum C."/>
            <person name="Ramamoorthy G.K."/>
            <person name="Gryganskyi A."/>
            <person name="Culley D."/>
            <person name="Magnuson J.K."/>
            <person name="James T.Y."/>
            <person name="O'Malley M.A."/>
            <person name="Stajich J.E."/>
            <person name="Spatafora J.W."/>
            <person name="Visel A."/>
            <person name="Grigoriev I.V."/>
        </authorList>
    </citation>
    <scope>NUCLEOTIDE SEQUENCE [LARGE SCALE GENOMIC DNA]</scope>
    <source>
        <strain evidence="1 2">JEL800</strain>
    </source>
</reference>
<dbReference type="Proteomes" id="UP000193642">
    <property type="component" value="Unassembled WGS sequence"/>
</dbReference>
<sequence>MISNKNINLVLGTSMEDKNNSKELAKTFVHSIDIAQTSSVNVLIGMGLMANANSHSRKPRRLWSMLVESLERRHERGGDSGIRNKQPLDIDLLEANYLEDILFGLHMNPTTQTTSITYKYQRY</sequence>
<proteinExistence type="predicted"/>
<dbReference type="AlphaFoldDB" id="A0A1Y2ASC5"/>
<accession>A0A1Y2ASC5</accession>
<keyword evidence="2" id="KW-1185">Reference proteome</keyword>
<dbReference type="EMBL" id="MCGO01000133">
    <property type="protein sequence ID" value="ORY25200.1"/>
    <property type="molecule type" value="Genomic_DNA"/>
</dbReference>
<comment type="caution">
    <text evidence="1">The sequence shown here is derived from an EMBL/GenBank/DDBJ whole genome shotgun (WGS) entry which is preliminary data.</text>
</comment>
<name>A0A1Y2ASC5_9FUNG</name>
<evidence type="ECO:0000313" key="1">
    <source>
        <dbReference type="EMBL" id="ORY25200.1"/>
    </source>
</evidence>
<organism evidence="1 2">
    <name type="scientific">Rhizoclosmatium globosum</name>
    <dbReference type="NCBI Taxonomy" id="329046"/>
    <lineage>
        <taxon>Eukaryota</taxon>
        <taxon>Fungi</taxon>
        <taxon>Fungi incertae sedis</taxon>
        <taxon>Chytridiomycota</taxon>
        <taxon>Chytridiomycota incertae sedis</taxon>
        <taxon>Chytridiomycetes</taxon>
        <taxon>Chytridiales</taxon>
        <taxon>Chytriomycetaceae</taxon>
        <taxon>Rhizoclosmatium</taxon>
    </lineage>
</organism>